<evidence type="ECO:0000313" key="3">
    <source>
        <dbReference type="Proteomes" id="UP000822688"/>
    </source>
</evidence>
<feature type="compositionally biased region" description="Low complexity" evidence="1">
    <location>
        <begin position="74"/>
        <end position="86"/>
    </location>
</feature>
<dbReference type="AlphaFoldDB" id="A0A8T0IKM0"/>
<gene>
    <name evidence="2" type="ORF">KC19_3G163500</name>
</gene>
<proteinExistence type="predicted"/>
<feature type="compositionally biased region" description="Polar residues" evidence="1">
    <location>
        <begin position="11"/>
        <end position="26"/>
    </location>
</feature>
<feature type="compositionally biased region" description="Low complexity" evidence="1">
    <location>
        <begin position="35"/>
        <end position="48"/>
    </location>
</feature>
<sequence>MRHSHYIPMTIPTTILDRTNPPNITALSKPPPHTPQTILPIPLPKTTPSSKAQSYRDSNRCRKKIQNSSRSKLINNIKTINTTTCTDPSHNPQRQNSSTHDPIH</sequence>
<protein>
    <submittedName>
        <fullName evidence="2">Uncharacterized protein</fullName>
    </submittedName>
</protein>
<reference evidence="2" key="1">
    <citation type="submission" date="2020-06" db="EMBL/GenBank/DDBJ databases">
        <title>WGS assembly of Ceratodon purpureus strain R40.</title>
        <authorList>
            <person name="Carey S.B."/>
            <person name="Jenkins J."/>
            <person name="Shu S."/>
            <person name="Lovell J.T."/>
            <person name="Sreedasyam A."/>
            <person name="Maumus F."/>
            <person name="Tiley G.P."/>
            <person name="Fernandez-Pozo N."/>
            <person name="Barry K."/>
            <person name="Chen C."/>
            <person name="Wang M."/>
            <person name="Lipzen A."/>
            <person name="Daum C."/>
            <person name="Saski C.A."/>
            <person name="Payton A.C."/>
            <person name="Mcbreen J.C."/>
            <person name="Conrad R.E."/>
            <person name="Kollar L.M."/>
            <person name="Olsson S."/>
            <person name="Huttunen S."/>
            <person name="Landis J.B."/>
            <person name="Wickett N.J."/>
            <person name="Johnson M.G."/>
            <person name="Rensing S.A."/>
            <person name="Grimwood J."/>
            <person name="Schmutz J."/>
            <person name="Mcdaniel S.F."/>
        </authorList>
    </citation>
    <scope>NUCLEOTIDE SEQUENCE</scope>
    <source>
        <strain evidence="2">R40</strain>
    </source>
</reference>
<organism evidence="2 3">
    <name type="scientific">Ceratodon purpureus</name>
    <name type="common">Fire moss</name>
    <name type="synonym">Dicranum purpureum</name>
    <dbReference type="NCBI Taxonomy" id="3225"/>
    <lineage>
        <taxon>Eukaryota</taxon>
        <taxon>Viridiplantae</taxon>
        <taxon>Streptophyta</taxon>
        <taxon>Embryophyta</taxon>
        <taxon>Bryophyta</taxon>
        <taxon>Bryophytina</taxon>
        <taxon>Bryopsida</taxon>
        <taxon>Dicranidae</taxon>
        <taxon>Pseudoditrichales</taxon>
        <taxon>Ditrichaceae</taxon>
        <taxon>Ceratodon</taxon>
    </lineage>
</organism>
<dbReference type="EMBL" id="CM026423">
    <property type="protein sequence ID" value="KAG0583792.1"/>
    <property type="molecule type" value="Genomic_DNA"/>
</dbReference>
<evidence type="ECO:0000256" key="1">
    <source>
        <dbReference type="SAM" id="MobiDB-lite"/>
    </source>
</evidence>
<dbReference type="Proteomes" id="UP000822688">
    <property type="component" value="Chromosome 3"/>
</dbReference>
<keyword evidence="3" id="KW-1185">Reference proteome</keyword>
<name>A0A8T0IKM0_CERPU</name>
<feature type="region of interest" description="Disordered" evidence="1">
    <location>
        <begin position="1"/>
        <end position="104"/>
    </location>
</feature>
<comment type="caution">
    <text evidence="2">The sequence shown here is derived from an EMBL/GenBank/DDBJ whole genome shotgun (WGS) entry which is preliminary data.</text>
</comment>
<feature type="compositionally biased region" description="Polar residues" evidence="1">
    <location>
        <begin position="87"/>
        <end position="104"/>
    </location>
</feature>
<evidence type="ECO:0000313" key="2">
    <source>
        <dbReference type="EMBL" id="KAG0583792.1"/>
    </source>
</evidence>
<accession>A0A8T0IKM0</accession>